<keyword evidence="8 9" id="KW-0539">Nucleus</keyword>
<evidence type="ECO:0000256" key="9">
    <source>
        <dbReference type="RuleBase" id="RU364134"/>
    </source>
</evidence>
<dbReference type="Pfam" id="PF18296">
    <property type="entry name" value="MID_MedPIWI"/>
    <property type="match status" value="1"/>
</dbReference>
<feature type="region of interest" description="Disordered" evidence="10">
    <location>
        <begin position="492"/>
        <end position="511"/>
    </location>
</feature>
<keyword evidence="7 9" id="KW-0804">Transcription</keyword>
<feature type="domain" description="MID" evidence="12">
    <location>
        <begin position="1279"/>
        <end position="1533"/>
    </location>
</feature>
<accession>A0AAV6UKH8</accession>
<keyword evidence="4 9" id="KW-0678">Repressor</keyword>
<organism evidence="13 14">
    <name type="scientific">Oedothorax gibbosus</name>
    <dbReference type="NCBI Taxonomy" id="931172"/>
    <lineage>
        <taxon>Eukaryota</taxon>
        <taxon>Metazoa</taxon>
        <taxon>Ecdysozoa</taxon>
        <taxon>Arthropoda</taxon>
        <taxon>Chelicerata</taxon>
        <taxon>Arachnida</taxon>
        <taxon>Araneae</taxon>
        <taxon>Araneomorphae</taxon>
        <taxon>Entelegynae</taxon>
        <taxon>Araneoidea</taxon>
        <taxon>Linyphiidae</taxon>
        <taxon>Erigoninae</taxon>
        <taxon>Oedothorax</taxon>
    </lineage>
</organism>
<dbReference type="Pfam" id="PF06333">
    <property type="entry name" value="Med13_C"/>
    <property type="match status" value="1"/>
</dbReference>
<evidence type="ECO:0000256" key="5">
    <source>
        <dbReference type="ARBA" id="ARBA00023015"/>
    </source>
</evidence>
<keyword evidence="6 9" id="KW-0010">Activator</keyword>
<feature type="region of interest" description="Disordered" evidence="10">
    <location>
        <begin position="1385"/>
        <end position="1412"/>
    </location>
</feature>
<dbReference type="InterPro" id="IPR041285">
    <property type="entry name" value="MID_MedPIWI"/>
</dbReference>
<name>A0AAV6UKH8_9ARAC</name>
<evidence type="ECO:0000313" key="13">
    <source>
        <dbReference type="EMBL" id="KAG8184716.1"/>
    </source>
</evidence>
<dbReference type="PANTHER" id="PTHR48249:SF3">
    <property type="entry name" value="MEDIATOR OF RNA POLYMERASE II TRANSCRIPTION SUBUNIT 13"/>
    <property type="match status" value="1"/>
</dbReference>
<feature type="domain" description="Mediator complex subunit Med13 C-terminal" evidence="11">
    <location>
        <begin position="1576"/>
        <end position="1986"/>
    </location>
</feature>
<reference evidence="13 14" key="1">
    <citation type="journal article" date="2022" name="Nat. Ecol. Evol.">
        <title>A masculinizing supergene underlies an exaggerated male reproductive morph in a spider.</title>
        <authorList>
            <person name="Hendrickx F."/>
            <person name="De Corte Z."/>
            <person name="Sonet G."/>
            <person name="Van Belleghem S.M."/>
            <person name="Kostlbacher S."/>
            <person name="Vangestel C."/>
        </authorList>
    </citation>
    <scope>NUCLEOTIDE SEQUENCE [LARGE SCALE GENOMIC DNA]</scope>
    <source>
        <strain evidence="13">W744_W776</strain>
    </source>
</reference>
<dbReference type="GO" id="GO:0003713">
    <property type="term" value="F:transcription coactivator activity"/>
    <property type="evidence" value="ECO:0007669"/>
    <property type="project" value="TreeGrafter"/>
</dbReference>
<gene>
    <name evidence="13" type="ORF">JTE90_013102</name>
</gene>
<feature type="region of interest" description="Disordered" evidence="10">
    <location>
        <begin position="1815"/>
        <end position="1873"/>
    </location>
</feature>
<feature type="region of interest" description="Disordered" evidence="10">
    <location>
        <begin position="1419"/>
        <end position="1438"/>
    </location>
</feature>
<evidence type="ECO:0000256" key="8">
    <source>
        <dbReference type="ARBA" id="ARBA00023242"/>
    </source>
</evidence>
<keyword evidence="14" id="KW-1185">Reference proteome</keyword>
<comment type="subunit">
    <text evidence="9">Component of the Mediator complex.</text>
</comment>
<feature type="compositionally biased region" description="Polar residues" evidence="10">
    <location>
        <begin position="1385"/>
        <end position="1406"/>
    </location>
</feature>
<dbReference type="GO" id="GO:0016592">
    <property type="term" value="C:mediator complex"/>
    <property type="evidence" value="ECO:0007669"/>
    <property type="project" value="InterPro"/>
</dbReference>
<comment type="function">
    <text evidence="9">Component of the Mediator complex, a coactivator involved in regulated transcription of nearly all RNA polymerase II-dependent genes. Mediator functions as a bridge to convey information from gene-specific regulatory proteins to the basal RNA polymerase II transcription machinery. Mediator is recruited to promoters by direct interactions with regulatory proteins and serves as a scaffold for the assembly of a functional preinitiation complex with RNA polymerase II and the general transcription factors.</text>
</comment>
<evidence type="ECO:0000256" key="3">
    <source>
        <dbReference type="ARBA" id="ARBA00019618"/>
    </source>
</evidence>
<dbReference type="PANTHER" id="PTHR48249">
    <property type="entry name" value="MEDIATOR OF RNA POLYMERASE II TRANSCRIPTION SUBUNIT 13"/>
    <property type="match status" value="1"/>
</dbReference>
<evidence type="ECO:0000313" key="14">
    <source>
        <dbReference type="Proteomes" id="UP000827092"/>
    </source>
</evidence>
<evidence type="ECO:0000256" key="6">
    <source>
        <dbReference type="ARBA" id="ARBA00023159"/>
    </source>
</evidence>
<dbReference type="EMBL" id="JAFNEN010000364">
    <property type="protein sequence ID" value="KAG8184716.1"/>
    <property type="molecule type" value="Genomic_DNA"/>
</dbReference>
<evidence type="ECO:0000256" key="4">
    <source>
        <dbReference type="ARBA" id="ARBA00022491"/>
    </source>
</evidence>
<evidence type="ECO:0000256" key="1">
    <source>
        <dbReference type="ARBA" id="ARBA00004123"/>
    </source>
</evidence>
<comment type="caution">
    <text evidence="13">The sequence shown here is derived from an EMBL/GenBank/DDBJ whole genome shotgun (WGS) entry which is preliminary data.</text>
</comment>
<feature type="compositionally biased region" description="Polar residues" evidence="10">
    <location>
        <begin position="1840"/>
        <end position="1856"/>
    </location>
</feature>
<sequence>MTYPLDTTNGASLEDCHTNFMALIDLNGIKWRRYTTDSIYVDFLEDPVLKTFSNCLSAGIYSAWRRPLDSKNGLNRQDNFGLSCIKELWIFYYGDGPDFSKIVDGSLNETDRGSWENSLSYECRTMLFKALHNNIERFLLTNKCTRIGSFFVEPQAVSCQKKKTKAFKFHFIIHGESTVIAVITTVLASSIYNLSKCHINAAQTEHTDVNVILSVYGLKGKLTGVGYKYSDPMMARFLNNWHMFYPYPHGRAKWKANSEVPNVVEVLIGNVRLKYPSSYVFVVYEDHHAAFPSLKNSARGDSLLPAMPTNPKNYLPAPGLLTPPLSPSDSTALGNFSRCYPSAPTLLNSQDDAIQESSDVSYANLIIHSVSQEGFVPRLPEKADECSTLWDFQDPAQSSSNCSCARSKDKIMKGLQDHFSGSLNPASRSYRIGRLLNKNPFHKRGPSAAVLCDGTSKNEISKAAPSDFKTSQALPQLHTPFSQLKKPVGAESSSYLSSSDPVMPTLSPQPPVVKDEPYFPMDEDTTGPSRGSPQGVVLKGKISDELLSPFHTSLLNTFENAKLSNKPSPKPATVAIQPAEEAVFPTEAVVTVHVDSLVIEKPVLHKRSHEESEDPELTMSGYLYDYKHLAYPLWKSKSSVKRTRLPSSQSSLDMYKEELNDSDCDITVNGYDLDDTVPCIPKDPYEFTEFDETSPSERGFRQKEFMIKEEKVMLPTATVATVPTAIPVQSQEVMTILSEESDKEPAAKNFCPKFIREEDLAVSYQDLDNIFDTSSSEGEDNAEVPVTPSKLISYDDLAVKIELSRMYPTPPSLEQHAVPSPFAPLIGNDSVIPENEAYREDLEMDHLTITQAHIDVWYPPLITEFVESSKYAALTMLPSYYDSKSDQELVFKSEWTHPKSRILQPNLTMNEDSQLMETQQVYSQQNYNYEDEHMSSHLYSQESALDSQYSVSNCEAVSPPSSVPSYFNRNPNSMDIQSSLEINGLILNLLLSDSLMNFFCDHNFDVCAFCVCNMNIKGWDSGTILPASLIPTWNDELQFRCNCAFSATVHRHRSYKSGCFVEDELESIGSLRDTFVKESRLSESQKAALHIDKVPGFVLDYLRIQCKTLASPFSLFHKFRLSTKSNPRAELRELEMSDCNEVANIAFEDCKMYADSNSILGKFDDGQKLSLLHKWSYTNYPPLSNSQEIRLFLESLKPLLQSALHKKISEKLWDLIYFVAGPLTWREFHRLASRATEDQCEPQPIPSLLLGHDGENVALSPFALKLWDQLHLEPHSLPRDIAYIVVAPENDIVLSRLKLFFRELSSTYETHNLGKHRPITKVLRDGIMRVGKTAASKVAEEPVSEWFDMLEDGPLASKMKLFARVCKHRLAPHLSTLSLDQTIFNPPPSKSSDNISGAFSSTSHFSESNERLGIQRQPENENHHDSKQPGSCHESSEDETSSVPALVIYIVEPFTFGETDRELHQLVALGLFHAYSDMLSSLPEPTRNAIHLQILSLDSIMCLGGNKPKNKRIKEMKDQKDQLKSLALSVYSQSYHSSTHHIPVKSLTGFGPAAAQDIFMNSKNNQLLNTMNVFNQPYVIASVKDKQTELGEMFGNRREKCGVLYCSYCLTMDKKFIIVSCTNDKGEFIETTAIHIGIPQRRRRKQTSVRRYGLLKVLDFILEVISSSVHPWRLIIDRFGRMGHGELKVWAQLLTKKSLQAYSKKLRDLCTQCNISGTPDGPSILSACLVSLGSDSALRIMADQFTPDDRFSSNKLRACPLSTPEDASCSHILVFPTSATSQSSQATFQQEHIDPISGGLGDDLFAALDEEDMPGTDMNDIFGLSESPLGPESSPRRDSLSQPSSPGTQFRMSSSAHGEHSKSENILTDGPDDDIQLAQQPLALGYYVSTAKTGPLPKWFWAACPESEDKLPVYLKSALIIHLPFIQISDDVLHNQQPTISHPLDSNLTTDVLRYVLEGYNALSWLQMNSKFSDRRSCLPIHIQTLMQLYGIVETIL</sequence>
<evidence type="ECO:0000256" key="10">
    <source>
        <dbReference type="SAM" id="MobiDB-lite"/>
    </source>
</evidence>
<evidence type="ECO:0000259" key="12">
    <source>
        <dbReference type="Pfam" id="PF18296"/>
    </source>
</evidence>
<evidence type="ECO:0000256" key="7">
    <source>
        <dbReference type="ARBA" id="ARBA00023163"/>
    </source>
</evidence>
<evidence type="ECO:0000256" key="2">
    <source>
        <dbReference type="ARBA" id="ARBA00009354"/>
    </source>
</evidence>
<comment type="similarity">
    <text evidence="2 9">Belongs to the Mediator complex subunit 13 family.</text>
</comment>
<evidence type="ECO:0000259" key="11">
    <source>
        <dbReference type="Pfam" id="PF06333"/>
    </source>
</evidence>
<keyword evidence="5 9" id="KW-0805">Transcription regulation</keyword>
<comment type="subcellular location">
    <subcellularLocation>
        <location evidence="1 9">Nucleus</location>
    </subcellularLocation>
</comment>
<feature type="compositionally biased region" description="Low complexity" evidence="10">
    <location>
        <begin position="1823"/>
        <end position="1833"/>
    </location>
</feature>
<dbReference type="Proteomes" id="UP000827092">
    <property type="component" value="Unassembled WGS sequence"/>
</dbReference>
<dbReference type="GO" id="GO:0045944">
    <property type="term" value="P:positive regulation of transcription by RNA polymerase II"/>
    <property type="evidence" value="ECO:0007669"/>
    <property type="project" value="TreeGrafter"/>
</dbReference>
<dbReference type="InterPro" id="IPR009401">
    <property type="entry name" value="Med13_C"/>
</dbReference>
<dbReference type="InterPro" id="IPR051139">
    <property type="entry name" value="Mediator_complx_sub13"/>
</dbReference>
<protein>
    <recommendedName>
        <fullName evidence="3 9">Mediator of RNA polymerase II transcription subunit 13</fullName>
    </recommendedName>
</protein>
<proteinExistence type="inferred from homology"/>